<name>A0ACD1E558_9MICO</name>
<keyword evidence="2" id="KW-1185">Reference proteome</keyword>
<accession>A0ACD1E558</accession>
<reference evidence="1" key="1">
    <citation type="submission" date="2021-06" db="EMBL/GenBank/DDBJ databases">
        <authorList>
            <person name="Ellington A.J."/>
            <person name="Bryan N.C."/>
            <person name="Christner B.C."/>
            <person name="Reisch C.R."/>
        </authorList>
    </citation>
    <scope>NUCLEOTIDE SEQUENCE</scope>
    <source>
        <strain evidence="1">L6-1</strain>
    </source>
</reference>
<evidence type="ECO:0000313" key="1">
    <source>
        <dbReference type="EMBL" id="QWS34040.1"/>
    </source>
</evidence>
<sequence>MQKLLTIVEAAPLVRKTEAAMRWWLAQKDCPVKAAKIGGRVFVRETDIETYIEAQFAEAS</sequence>
<dbReference type="EMBL" id="CP076544">
    <property type="protein sequence ID" value="QWS34040.1"/>
    <property type="molecule type" value="Genomic_DNA"/>
</dbReference>
<evidence type="ECO:0000313" key="2">
    <source>
        <dbReference type="Proteomes" id="UP000681794"/>
    </source>
</evidence>
<proteinExistence type="predicted"/>
<dbReference type="Proteomes" id="UP000681794">
    <property type="component" value="Chromosome"/>
</dbReference>
<protein>
    <submittedName>
        <fullName evidence="1">Helix-turn-helix domain-containing protein</fullName>
    </submittedName>
</protein>
<gene>
    <name evidence="1" type="ORF">KM842_02220</name>
</gene>
<organism evidence="1 2">
    <name type="scientific">Curtobacterium aetherium</name>
    <dbReference type="NCBI Taxonomy" id="2841594"/>
    <lineage>
        <taxon>Bacteria</taxon>
        <taxon>Bacillati</taxon>
        <taxon>Actinomycetota</taxon>
        <taxon>Actinomycetes</taxon>
        <taxon>Micrococcales</taxon>
        <taxon>Microbacteriaceae</taxon>
        <taxon>Curtobacterium</taxon>
    </lineage>
</organism>